<dbReference type="AlphaFoldDB" id="A0A6N4WG90"/>
<evidence type="ECO:0000313" key="3">
    <source>
        <dbReference type="Proteomes" id="UP000467249"/>
    </source>
</evidence>
<feature type="transmembrane region" description="Helical" evidence="1">
    <location>
        <begin position="114"/>
        <end position="131"/>
    </location>
</feature>
<dbReference type="KEGG" id="many:MANY_48950"/>
<organism evidence="2 3">
    <name type="scientific">Mycolicibacterium anyangense</name>
    <dbReference type="NCBI Taxonomy" id="1431246"/>
    <lineage>
        <taxon>Bacteria</taxon>
        <taxon>Bacillati</taxon>
        <taxon>Actinomycetota</taxon>
        <taxon>Actinomycetes</taxon>
        <taxon>Mycobacteriales</taxon>
        <taxon>Mycobacteriaceae</taxon>
        <taxon>Mycolicibacterium</taxon>
    </lineage>
</organism>
<feature type="transmembrane region" description="Helical" evidence="1">
    <location>
        <begin position="266"/>
        <end position="284"/>
    </location>
</feature>
<feature type="transmembrane region" description="Helical" evidence="1">
    <location>
        <begin position="353"/>
        <end position="372"/>
    </location>
</feature>
<feature type="transmembrane region" description="Helical" evidence="1">
    <location>
        <begin position="296"/>
        <end position="315"/>
    </location>
</feature>
<dbReference type="EMBL" id="AP022620">
    <property type="protein sequence ID" value="BBZ79558.1"/>
    <property type="molecule type" value="Genomic_DNA"/>
</dbReference>
<feature type="transmembrane region" description="Helical" evidence="1">
    <location>
        <begin position="321"/>
        <end position="341"/>
    </location>
</feature>
<keyword evidence="1" id="KW-1133">Transmembrane helix</keyword>
<protein>
    <recommendedName>
        <fullName evidence="4">Glycosyltransferase RgtA/B/C/D-like domain-containing protein</fullName>
    </recommendedName>
</protein>
<evidence type="ECO:0000256" key="1">
    <source>
        <dbReference type="SAM" id="Phobius"/>
    </source>
</evidence>
<keyword evidence="1" id="KW-0472">Membrane</keyword>
<evidence type="ECO:0008006" key="4">
    <source>
        <dbReference type="Google" id="ProtNLM"/>
    </source>
</evidence>
<keyword evidence="1" id="KW-0812">Transmembrane</keyword>
<evidence type="ECO:0000313" key="2">
    <source>
        <dbReference type="EMBL" id="BBZ79558.1"/>
    </source>
</evidence>
<feature type="transmembrane region" description="Helical" evidence="1">
    <location>
        <begin position="212"/>
        <end position="234"/>
    </location>
</feature>
<proteinExistence type="predicted"/>
<keyword evidence="3" id="KW-1185">Reference proteome</keyword>
<reference evidence="2 3" key="1">
    <citation type="journal article" date="2019" name="Emerg. Microbes Infect.">
        <title>Comprehensive subspecies identification of 175 nontuberculous mycobacteria species based on 7547 genomic profiles.</title>
        <authorList>
            <person name="Matsumoto Y."/>
            <person name="Kinjo T."/>
            <person name="Motooka D."/>
            <person name="Nabeya D."/>
            <person name="Jung N."/>
            <person name="Uechi K."/>
            <person name="Horii T."/>
            <person name="Iida T."/>
            <person name="Fujita J."/>
            <person name="Nakamura S."/>
        </authorList>
    </citation>
    <scope>NUCLEOTIDE SEQUENCE [LARGE SCALE GENOMIC DNA]</scope>
    <source>
        <strain evidence="2 3">JCM 30275</strain>
    </source>
</reference>
<sequence>MFAALVGACVVYCIAISPFRPWLNLASRVPDDAAYYFQIAHNYVAGQGVTFDGRNPTNGFQPFWQVLIALMQETLPFRDQAEQFARAVLVFQGILLLAALMMFNRTLLFLDNQLLRRLGTLLFLTTVFLMVRDGMESALLVFLAAMVVHFQARNGGVDGWSTRACLTFGLLLGGVLLARLDSIFWIVGLFGVFVLMTGETEDARIRIRLAKAVWIGLACAAVVIPYLTVNYIVYGHFMPISGALKTSFPRPGFHLSEFSLTPDTRALLLLSVILSAACLLWELGHWPGGENGPLRLPACAMSLGVLLHVGYALLFMKWAVFSWHFVLERFAVCLLLPYLCAKIAPFFAPVLQRLAIGAMITILAIAAPLVVLQQDWRPDLSRSWKVTSYQASQWVKANLPVNAVIAMKDAGNMGFYSDRPVVNLDGLVNSFAYQEFLKRGQFRAFLRNSGVGYLVQHAFVDDPDVTTGNYVTYTFRSYSHLYDRPGGELQLRRSEEVYRSRPYYEGSTETVLVIWKIPSQDLGD</sequence>
<accession>A0A6N4WG90</accession>
<dbReference type="Proteomes" id="UP000467249">
    <property type="component" value="Chromosome"/>
</dbReference>
<feature type="transmembrane region" description="Helical" evidence="1">
    <location>
        <begin position="84"/>
        <end position="102"/>
    </location>
</feature>
<gene>
    <name evidence="2" type="ORF">MANY_48950</name>
</gene>
<name>A0A6N4WG90_9MYCO</name>
<feature type="transmembrane region" description="Helical" evidence="1">
    <location>
        <begin position="137"/>
        <end position="153"/>
    </location>
</feature>